<dbReference type="OrthoDB" id="3364529at2759"/>
<dbReference type="SUPFAM" id="SSF64356">
    <property type="entry name" value="SNARE-like"/>
    <property type="match status" value="1"/>
</dbReference>
<dbReference type="STRING" id="1051890.A0A3N4LM32"/>
<protein>
    <recommendedName>
        <fullName evidence="6">Trafficking protein particle complex subunit</fullName>
    </recommendedName>
</protein>
<comment type="subcellular location">
    <subcellularLocation>
        <location evidence="6">Endoplasmic reticulum</location>
    </subcellularLocation>
    <subcellularLocation>
        <location evidence="6">Golgi apparatus</location>
        <location evidence="6">cis-Golgi network</location>
    </subcellularLocation>
</comment>
<proteinExistence type="inferred from homology"/>
<comment type="similarity">
    <text evidence="5">Belongs to the TRAPP small subunits family. BET5 subfamily.</text>
</comment>
<dbReference type="Pfam" id="PF04099">
    <property type="entry name" value="Sybindin"/>
    <property type="match status" value="1"/>
</dbReference>
<evidence type="ECO:0000313" key="8">
    <source>
        <dbReference type="EMBL" id="RPB23983.1"/>
    </source>
</evidence>
<evidence type="ECO:0000256" key="4">
    <source>
        <dbReference type="ARBA" id="ARBA00023034"/>
    </source>
</evidence>
<dbReference type="GO" id="GO:0005783">
    <property type="term" value="C:endoplasmic reticulum"/>
    <property type="evidence" value="ECO:0007669"/>
    <property type="project" value="UniProtKB-SubCell"/>
</dbReference>
<dbReference type="InParanoid" id="A0A3N4LM32"/>
<keyword evidence="3 6" id="KW-0931">ER-Golgi transport</keyword>
<feature type="compositionally biased region" description="Low complexity" evidence="7">
    <location>
        <begin position="29"/>
        <end position="43"/>
    </location>
</feature>
<dbReference type="CDD" id="cd14855">
    <property type="entry name" value="TRAPPC1_MUM2"/>
    <property type="match status" value="1"/>
</dbReference>
<gene>
    <name evidence="8" type="ORF">L211DRAFT_785543</name>
</gene>
<dbReference type="FunCoup" id="A0A3N4LM32">
    <property type="interactions" value="512"/>
</dbReference>
<dbReference type="GO" id="GO:0005794">
    <property type="term" value="C:Golgi apparatus"/>
    <property type="evidence" value="ECO:0007669"/>
    <property type="project" value="UniProtKB-SubCell"/>
</dbReference>
<dbReference type="GO" id="GO:0006888">
    <property type="term" value="P:endoplasmic reticulum to Golgi vesicle-mediated transport"/>
    <property type="evidence" value="ECO:0007669"/>
    <property type="project" value="UniProtKB-UniRule"/>
</dbReference>
<name>A0A3N4LM32_9PEZI</name>
<dbReference type="GO" id="GO:0030008">
    <property type="term" value="C:TRAPP complex"/>
    <property type="evidence" value="ECO:0007669"/>
    <property type="project" value="UniProtKB-UniRule"/>
</dbReference>
<evidence type="ECO:0000256" key="2">
    <source>
        <dbReference type="ARBA" id="ARBA00022824"/>
    </source>
</evidence>
<comment type="subunit">
    <text evidence="6">Part of the multisubunit transport protein particle (TRAPP) complex.</text>
</comment>
<evidence type="ECO:0000256" key="5">
    <source>
        <dbReference type="ARBA" id="ARBA00038167"/>
    </source>
</evidence>
<sequence length="193" mass="22248">MTIYSFYIFDRHCECIYIKQWHERERAGAAIRPTTSASTTSPIPDKRVSAGGKQITETDISMRNGRLSVQDDAKLIFGVVFSLRNMVRKLSTPDDNFISYRTNNYKLHYYETPTNLKFVMITDVKTNNLRVVLHQIYVNLYVEYVIARNLYVLMLNNYIAVEHSGGEGVACELFELGLESFVVRTLKLIELTT</sequence>
<keyword evidence="1 6" id="KW-0813">Transport</keyword>
<evidence type="ECO:0000256" key="3">
    <source>
        <dbReference type="ARBA" id="ARBA00022892"/>
    </source>
</evidence>
<evidence type="ECO:0000313" key="9">
    <source>
        <dbReference type="Proteomes" id="UP000267821"/>
    </source>
</evidence>
<dbReference type="InterPro" id="IPR007233">
    <property type="entry name" value="TRAPPC"/>
</dbReference>
<reference evidence="8 9" key="1">
    <citation type="journal article" date="2018" name="Nat. Ecol. Evol.">
        <title>Pezizomycetes genomes reveal the molecular basis of ectomycorrhizal truffle lifestyle.</title>
        <authorList>
            <person name="Murat C."/>
            <person name="Payen T."/>
            <person name="Noel B."/>
            <person name="Kuo A."/>
            <person name="Morin E."/>
            <person name="Chen J."/>
            <person name="Kohler A."/>
            <person name="Krizsan K."/>
            <person name="Balestrini R."/>
            <person name="Da Silva C."/>
            <person name="Montanini B."/>
            <person name="Hainaut M."/>
            <person name="Levati E."/>
            <person name="Barry K.W."/>
            <person name="Belfiori B."/>
            <person name="Cichocki N."/>
            <person name="Clum A."/>
            <person name="Dockter R.B."/>
            <person name="Fauchery L."/>
            <person name="Guy J."/>
            <person name="Iotti M."/>
            <person name="Le Tacon F."/>
            <person name="Lindquist E.A."/>
            <person name="Lipzen A."/>
            <person name="Malagnac F."/>
            <person name="Mello A."/>
            <person name="Molinier V."/>
            <person name="Miyauchi S."/>
            <person name="Poulain J."/>
            <person name="Riccioni C."/>
            <person name="Rubini A."/>
            <person name="Sitrit Y."/>
            <person name="Splivallo R."/>
            <person name="Traeger S."/>
            <person name="Wang M."/>
            <person name="Zifcakova L."/>
            <person name="Wipf D."/>
            <person name="Zambonelli A."/>
            <person name="Paolocci F."/>
            <person name="Nowrousian M."/>
            <person name="Ottonello S."/>
            <person name="Baldrian P."/>
            <person name="Spatafora J.W."/>
            <person name="Henrissat B."/>
            <person name="Nagy L.G."/>
            <person name="Aury J.M."/>
            <person name="Wincker P."/>
            <person name="Grigoriev I.V."/>
            <person name="Bonfante P."/>
            <person name="Martin F.M."/>
        </authorList>
    </citation>
    <scope>NUCLEOTIDE SEQUENCE [LARGE SCALE GENOMIC DNA]</scope>
    <source>
        <strain evidence="8 9">ATCC MYA-4762</strain>
    </source>
</reference>
<dbReference type="AlphaFoldDB" id="A0A3N4LM32"/>
<evidence type="ECO:0000256" key="1">
    <source>
        <dbReference type="ARBA" id="ARBA00022448"/>
    </source>
</evidence>
<evidence type="ECO:0000256" key="6">
    <source>
        <dbReference type="RuleBase" id="RU366065"/>
    </source>
</evidence>
<dbReference type="PANTHER" id="PTHR23249">
    <property type="entry name" value="TRAFFICKING PROTEIN PARTICLE COMPLEX SUBUNIT"/>
    <property type="match status" value="1"/>
</dbReference>
<organism evidence="8 9">
    <name type="scientific">Terfezia boudieri ATCC MYA-4762</name>
    <dbReference type="NCBI Taxonomy" id="1051890"/>
    <lineage>
        <taxon>Eukaryota</taxon>
        <taxon>Fungi</taxon>
        <taxon>Dikarya</taxon>
        <taxon>Ascomycota</taxon>
        <taxon>Pezizomycotina</taxon>
        <taxon>Pezizomycetes</taxon>
        <taxon>Pezizales</taxon>
        <taxon>Pezizaceae</taxon>
        <taxon>Terfezia</taxon>
    </lineage>
</organism>
<dbReference type="EMBL" id="ML121543">
    <property type="protein sequence ID" value="RPB23983.1"/>
    <property type="molecule type" value="Genomic_DNA"/>
</dbReference>
<feature type="region of interest" description="Disordered" evidence="7">
    <location>
        <begin position="29"/>
        <end position="49"/>
    </location>
</feature>
<dbReference type="InterPro" id="IPR011012">
    <property type="entry name" value="Longin-like_dom_sf"/>
</dbReference>
<dbReference type="PANTHER" id="PTHR23249:SF16">
    <property type="entry name" value="TRAFFICKING PROTEIN PARTICLE COMPLEX SUBUNIT 1"/>
    <property type="match status" value="1"/>
</dbReference>
<dbReference type="Proteomes" id="UP000267821">
    <property type="component" value="Unassembled WGS sequence"/>
</dbReference>
<keyword evidence="2 6" id="KW-0256">Endoplasmic reticulum</keyword>
<keyword evidence="9" id="KW-1185">Reference proteome</keyword>
<evidence type="ECO:0000256" key="7">
    <source>
        <dbReference type="SAM" id="MobiDB-lite"/>
    </source>
</evidence>
<keyword evidence="4 6" id="KW-0333">Golgi apparatus</keyword>
<dbReference type="SMART" id="SM01399">
    <property type="entry name" value="Sybindin"/>
    <property type="match status" value="1"/>
</dbReference>
<dbReference type="Gene3D" id="3.30.450.70">
    <property type="match status" value="1"/>
</dbReference>
<accession>A0A3N4LM32</accession>